<dbReference type="RefSeq" id="XP_005716528.1">
    <property type="nucleotide sequence ID" value="XM_005716471.1"/>
</dbReference>
<dbReference type="Gramene" id="CDF36709">
    <property type="protein sequence ID" value="CDF36709"/>
    <property type="gene ID" value="CHC_T00005045001"/>
</dbReference>
<organism evidence="1 2">
    <name type="scientific">Chondrus crispus</name>
    <name type="common">Carrageen Irish moss</name>
    <name type="synonym">Polymorpha crispa</name>
    <dbReference type="NCBI Taxonomy" id="2769"/>
    <lineage>
        <taxon>Eukaryota</taxon>
        <taxon>Rhodophyta</taxon>
        <taxon>Florideophyceae</taxon>
        <taxon>Rhodymeniophycidae</taxon>
        <taxon>Gigartinales</taxon>
        <taxon>Gigartinaceae</taxon>
        <taxon>Chondrus</taxon>
    </lineage>
</organism>
<sequence length="47" mass="5633">MSVGEQSQPRFRFYHPLRLTLPQAHLTPSVIYPSLHYHLHTRLQLKH</sequence>
<proteinExistence type="predicted"/>
<evidence type="ECO:0000313" key="2">
    <source>
        <dbReference type="Proteomes" id="UP000012073"/>
    </source>
</evidence>
<accession>R7QF38</accession>
<dbReference type="AlphaFoldDB" id="R7QF38"/>
<protein>
    <submittedName>
        <fullName evidence="1">Uncharacterized protein</fullName>
    </submittedName>
</protein>
<reference evidence="2" key="1">
    <citation type="journal article" date="2013" name="Proc. Natl. Acad. Sci. U.S.A.">
        <title>Genome structure and metabolic features in the red seaweed Chondrus crispus shed light on evolution of the Archaeplastida.</title>
        <authorList>
            <person name="Collen J."/>
            <person name="Porcel B."/>
            <person name="Carre W."/>
            <person name="Ball S.G."/>
            <person name="Chaparro C."/>
            <person name="Tonon T."/>
            <person name="Barbeyron T."/>
            <person name="Michel G."/>
            <person name="Noel B."/>
            <person name="Valentin K."/>
            <person name="Elias M."/>
            <person name="Artiguenave F."/>
            <person name="Arun A."/>
            <person name="Aury J.M."/>
            <person name="Barbosa-Neto J.F."/>
            <person name="Bothwell J.H."/>
            <person name="Bouget F.Y."/>
            <person name="Brillet L."/>
            <person name="Cabello-Hurtado F."/>
            <person name="Capella-Gutierrez S."/>
            <person name="Charrier B."/>
            <person name="Cladiere L."/>
            <person name="Cock J.M."/>
            <person name="Coelho S.M."/>
            <person name="Colleoni C."/>
            <person name="Czjzek M."/>
            <person name="Da Silva C."/>
            <person name="Delage L."/>
            <person name="Denoeud F."/>
            <person name="Deschamps P."/>
            <person name="Dittami S.M."/>
            <person name="Gabaldon T."/>
            <person name="Gachon C.M."/>
            <person name="Groisillier A."/>
            <person name="Herve C."/>
            <person name="Jabbari K."/>
            <person name="Katinka M."/>
            <person name="Kloareg B."/>
            <person name="Kowalczyk N."/>
            <person name="Labadie K."/>
            <person name="Leblanc C."/>
            <person name="Lopez P.J."/>
            <person name="McLachlan D.H."/>
            <person name="Meslet-Cladiere L."/>
            <person name="Moustafa A."/>
            <person name="Nehr Z."/>
            <person name="Nyvall Collen P."/>
            <person name="Panaud O."/>
            <person name="Partensky F."/>
            <person name="Poulain J."/>
            <person name="Rensing S.A."/>
            <person name="Rousvoal S."/>
            <person name="Samson G."/>
            <person name="Symeonidi A."/>
            <person name="Weissenbach J."/>
            <person name="Zambounis A."/>
            <person name="Wincker P."/>
            <person name="Boyen C."/>
        </authorList>
    </citation>
    <scope>NUCLEOTIDE SEQUENCE [LARGE SCALE GENOMIC DNA]</scope>
    <source>
        <strain evidence="2">cv. Stackhouse</strain>
    </source>
</reference>
<name>R7QF38_CHOCR</name>
<dbReference type="GeneID" id="17324247"/>
<gene>
    <name evidence="1" type="ORF">CHC_T00005045001</name>
</gene>
<dbReference type="Proteomes" id="UP000012073">
    <property type="component" value="Unassembled WGS sequence"/>
</dbReference>
<dbReference type="EMBL" id="HG001798">
    <property type="protein sequence ID" value="CDF36709.1"/>
    <property type="molecule type" value="Genomic_DNA"/>
</dbReference>
<keyword evidence="2" id="KW-1185">Reference proteome</keyword>
<dbReference type="KEGG" id="ccp:CHC_T00005045001"/>
<evidence type="ECO:0000313" key="1">
    <source>
        <dbReference type="EMBL" id="CDF36709.1"/>
    </source>
</evidence>